<evidence type="ECO:0000313" key="1">
    <source>
        <dbReference type="EMBL" id="XCD05106.1"/>
    </source>
</evidence>
<proteinExistence type="predicted"/>
<protein>
    <submittedName>
        <fullName evidence="1">Uncharacterized protein</fullName>
    </submittedName>
</protein>
<name>A0AAU8B1C8_9CAUD</name>
<reference evidence="1" key="1">
    <citation type="submission" date="2024-03" db="EMBL/GenBank/DDBJ databases">
        <title>Diverse circular DNA viruses in blood, oral, and fecal samples of captive lemurs.</title>
        <authorList>
            <person name="Paietta E.N."/>
            <person name="Kraberger S."/>
            <person name="Lund M.C."/>
            <person name="Custer J.M."/>
            <person name="Vargas K.M."/>
            <person name="Ehmke E.E."/>
            <person name="Yoder A.D."/>
            <person name="Varsani A."/>
        </authorList>
    </citation>
    <scope>NUCLEOTIDE SEQUENCE</scope>
    <source>
        <strain evidence="1">Duke_24FS_4</strain>
    </source>
</reference>
<accession>A0AAU8B1C8</accession>
<dbReference type="EMBL" id="PP511522">
    <property type="protein sequence ID" value="XCD05106.1"/>
    <property type="molecule type" value="Genomic_DNA"/>
</dbReference>
<sequence length="53" mass="6166">MDDVGRFMINVIKPVLKGLSQMKIGLYDFTDKEGIHYIFNGKSYLITVKREDK</sequence>
<organism evidence="1">
    <name type="scientific">Dulem virus 35</name>
    <dbReference type="NCBI Taxonomy" id="3145753"/>
    <lineage>
        <taxon>Viruses</taxon>
        <taxon>Duplodnaviria</taxon>
        <taxon>Heunggongvirae</taxon>
        <taxon>Uroviricota</taxon>
        <taxon>Caudoviricetes</taxon>
    </lineage>
</organism>